<sequence>MVREKMLFSFCYLYRWNAWALPKIRHNVTRVVINISSVHQFKKVRPVRDTFVGHDCVICATIKILSCRSHCRTIPAISRHVTGYYASNILPLSSLAKGQDEKLRCFNFCRLLTTNENKGTYATTLSTKSSYSFP</sequence>
<dbReference type="Proteomes" id="UP000186922">
    <property type="component" value="Unassembled WGS sequence"/>
</dbReference>
<comment type="caution">
    <text evidence="1">The sequence shown here is derived from an EMBL/GenBank/DDBJ whole genome shotgun (WGS) entry which is preliminary data.</text>
</comment>
<dbReference type="EMBL" id="BDGG01000001">
    <property type="protein sequence ID" value="GAU88169.1"/>
    <property type="molecule type" value="Genomic_DNA"/>
</dbReference>
<keyword evidence="2" id="KW-1185">Reference proteome</keyword>
<reference evidence="1 2" key="1">
    <citation type="journal article" date="2016" name="Nat. Commun.">
        <title>Extremotolerant tardigrade genome and improved radiotolerance of human cultured cells by tardigrade-unique protein.</title>
        <authorList>
            <person name="Hashimoto T."/>
            <person name="Horikawa D.D."/>
            <person name="Saito Y."/>
            <person name="Kuwahara H."/>
            <person name="Kozuka-Hata H."/>
            <person name="Shin-I T."/>
            <person name="Minakuchi Y."/>
            <person name="Ohishi K."/>
            <person name="Motoyama A."/>
            <person name="Aizu T."/>
            <person name="Enomoto A."/>
            <person name="Kondo K."/>
            <person name="Tanaka S."/>
            <person name="Hara Y."/>
            <person name="Koshikawa S."/>
            <person name="Sagara H."/>
            <person name="Miura T."/>
            <person name="Yokobori S."/>
            <person name="Miyagawa K."/>
            <person name="Suzuki Y."/>
            <person name="Kubo T."/>
            <person name="Oyama M."/>
            <person name="Kohara Y."/>
            <person name="Fujiyama A."/>
            <person name="Arakawa K."/>
            <person name="Katayama T."/>
            <person name="Toyoda A."/>
            <person name="Kunieda T."/>
        </authorList>
    </citation>
    <scope>NUCLEOTIDE SEQUENCE [LARGE SCALE GENOMIC DNA]</scope>
    <source>
        <strain evidence="1 2">YOKOZUNA-1</strain>
    </source>
</reference>
<name>A0A1D1UEG2_RAMVA</name>
<proteinExistence type="predicted"/>
<organism evidence="1 2">
    <name type="scientific">Ramazzottius varieornatus</name>
    <name type="common">Water bear</name>
    <name type="synonym">Tardigrade</name>
    <dbReference type="NCBI Taxonomy" id="947166"/>
    <lineage>
        <taxon>Eukaryota</taxon>
        <taxon>Metazoa</taxon>
        <taxon>Ecdysozoa</taxon>
        <taxon>Tardigrada</taxon>
        <taxon>Eutardigrada</taxon>
        <taxon>Parachela</taxon>
        <taxon>Hypsibioidea</taxon>
        <taxon>Ramazzottiidae</taxon>
        <taxon>Ramazzottius</taxon>
    </lineage>
</organism>
<evidence type="ECO:0000313" key="1">
    <source>
        <dbReference type="EMBL" id="GAU88169.1"/>
    </source>
</evidence>
<protein>
    <submittedName>
        <fullName evidence="1">Uncharacterized protein</fullName>
    </submittedName>
</protein>
<evidence type="ECO:0000313" key="2">
    <source>
        <dbReference type="Proteomes" id="UP000186922"/>
    </source>
</evidence>
<accession>A0A1D1UEG2</accession>
<gene>
    <name evidence="1" type="primary">RvY_00915-1</name>
    <name evidence="1" type="synonym">RvY_00915.1</name>
    <name evidence="1" type="ORF">RvY_00915</name>
</gene>
<dbReference type="AlphaFoldDB" id="A0A1D1UEG2"/>